<dbReference type="GO" id="GO:0005524">
    <property type="term" value="F:ATP binding"/>
    <property type="evidence" value="ECO:0007669"/>
    <property type="project" value="UniProtKB-KW"/>
</dbReference>
<keyword evidence="12" id="KW-1185">Reference proteome</keyword>
<dbReference type="InterPro" id="IPR036890">
    <property type="entry name" value="HATPase_C_sf"/>
</dbReference>
<dbReference type="GO" id="GO:0000155">
    <property type="term" value="F:phosphorelay sensor kinase activity"/>
    <property type="evidence" value="ECO:0007669"/>
    <property type="project" value="InterPro"/>
</dbReference>
<evidence type="ECO:0000256" key="7">
    <source>
        <dbReference type="ARBA" id="ARBA00022840"/>
    </source>
</evidence>
<evidence type="ECO:0000256" key="5">
    <source>
        <dbReference type="ARBA" id="ARBA00022741"/>
    </source>
</evidence>
<dbReference type="SMART" id="SM00387">
    <property type="entry name" value="HATPase_c"/>
    <property type="match status" value="1"/>
</dbReference>
<dbReference type="PROSITE" id="PS50109">
    <property type="entry name" value="HIS_KIN"/>
    <property type="match status" value="1"/>
</dbReference>
<keyword evidence="7" id="KW-0067">ATP-binding</keyword>
<evidence type="ECO:0000256" key="4">
    <source>
        <dbReference type="ARBA" id="ARBA00022679"/>
    </source>
</evidence>
<evidence type="ECO:0000256" key="8">
    <source>
        <dbReference type="ARBA" id="ARBA00023012"/>
    </source>
</evidence>
<evidence type="ECO:0000313" key="11">
    <source>
        <dbReference type="EMBL" id="QDU22235.1"/>
    </source>
</evidence>
<feature type="domain" description="Histidine kinase" evidence="10">
    <location>
        <begin position="14"/>
        <end position="226"/>
    </location>
</feature>
<keyword evidence="3" id="KW-0597">Phosphoprotein</keyword>
<dbReference type="PRINTS" id="PR00344">
    <property type="entry name" value="BCTRLSENSOR"/>
</dbReference>
<evidence type="ECO:0000313" key="12">
    <source>
        <dbReference type="Proteomes" id="UP000319576"/>
    </source>
</evidence>
<dbReference type="Gene3D" id="3.30.565.10">
    <property type="entry name" value="Histidine kinase-like ATPase, C-terminal domain"/>
    <property type="match status" value="1"/>
</dbReference>
<gene>
    <name evidence="11" type="primary">zraS_7</name>
    <name evidence="11" type="ORF">ETAA1_42120</name>
</gene>
<keyword evidence="5" id="KW-0547">Nucleotide-binding</keyword>
<evidence type="ECO:0000256" key="2">
    <source>
        <dbReference type="ARBA" id="ARBA00012438"/>
    </source>
</evidence>
<feature type="region of interest" description="Disordered" evidence="9">
    <location>
        <begin position="210"/>
        <end position="242"/>
    </location>
</feature>
<dbReference type="InterPro" id="IPR004358">
    <property type="entry name" value="Sig_transdc_His_kin-like_C"/>
</dbReference>
<keyword evidence="4 11" id="KW-0808">Transferase</keyword>
<accession>A0A517XXM9</accession>
<evidence type="ECO:0000256" key="3">
    <source>
        <dbReference type="ARBA" id="ARBA00022553"/>
    </source>
</evidence>
<name>A0A517XXM9_9BACT</name>
<dbReference type="KEGG" id="uli:ETAA1_42120"/>
<dbReference type="EMBL" id="CP036273">
    <property type="protein sequence ID" value="QDU22235.1"/>
    <property type="molecule type" value="Genomic_DNA"/>
</dbReference>
<dbReference type="PANTHER" id="PTHR43065">
    <property type="entry name" value="SENSOR HISTIDINE KINASE"/>
    <property type="match status" value="1"/>
</dbReference>
<protein>
    <recommendedName>
        <fullName evidence="2">histidine kinase</fullName>
        <ecNumber evidence="2">2.7.13.3</ecNumber>
    </recommendedName>
</protein>
<dbReference type="PANTHER" id="PTHR43065:SF46">
    <property type="entry name" value="C4-DICARBOXYLATE TRANSPORT SENSOR PROTEIN DCTB"/>
    <property type="match status" value="1"/>
</dbReference>
<evidence type="ECO:0000256" key="6">
    <source>
        <dbReference type="ARBA" id="ARBA00022777"/>
    </source>
</evidence>
<dbReference type="InterPro" id="IPR005467">
    <property type="entry name" value="His_kinase_dom"/>
</dbReference>
<keyword evidence="8" id="KW-0902">Two-component regulatory system</keyword>
<dbReference type="Pfam" id="PF02518">
    <property type="entry name" value="HATPase_c"/>
    <property type="match status" value="1"/>
</dbReference>
<dbReference type="AlphaFoldDB" id="A0A517XXM9"/>
<evidence type="ECO:0000256" key="1">
    <source>
        <dbReference type="ARBA" id="ARBA00000085"/>
    </source>
</evidence>
<dbReference type="InterPro" id="IPR003594">
    <property type="entry name" value="HATPase_dom"/>
</dbReference>
<keyword evidence="6" id="KW-0418">Kinase</keyword>
<dbReference type="CDD" id="cd00082">
    <property type="entry name" value="HisKA"/>
    <property type="match status" value="1"/>
</dbReference>
<comment type="catalytic activity">
    <reaction evidence="1">
        <text>ATP + protein L-histidine = ADP + protein N-phospho-L-histidine.</text>
        <dbReference type="EC" id="2.7.13.3"/>
    </reaction>
</comment>
<dbReference type="Gene3D" id="1.10.287.130">
    <property type="match status" value="1"/>
</dbReference>
<evidence type="ECO:0000256" key="9">
    <source>
        <dbReference type="SAM" id="MobiDB-lite"/>
    </source>
</evidence>
<dbReference type="RefSeq" id="WP_145241803.1">
    <property type="nucleotide sequence ID" value="NZ_CP036273.1"/>
</dbReference>
<evidence type="ECO:0000259" key="10">
    <source>
        <dbReference type="PROSITE" id="PS50109"/>
    </source>
</evidence>
<dbReference type="Proteomes" id="UP000319576">
    <property type="component" value="Chromosome"/>
</dbReference>
<proteinExistence type="predicted"/>
<sequence>MTDPADDIAAHAGGFIHDVKNRLGTLSLNLQLLAEDFSDPQNPRERKALDRVNRLHGECQKLADLANAFLRFARAGVLRRTPTDLGAVVTRLIDFLTPTARAAGVELAWYADADLPTVDLDRDQFEQALLNLLLNAEQAMPDGGTLTLIGRADGDAVCLDVIDTGCGMDADVLADLFRPFHTTKKTGTGLGLPTARQVIVAHGGTLDVQSEPGRGTKFTIRLPARPGPRGQPSRPPEESPCS</sequence>
<dbReference type="CDD" id="cd00075">
    <property type="entry name" value="HATPase"/>
    <property type="match status" value="1"/>
</dbReference>
<organism evidence="11 12">
    <name type="scientific">Urbifossiella limnaea</name>
    <dbReference type="NCBI Taxonomy" id="2528023"/>
    <lineage>
        <taxon>Bacteria</taxon>
        <taxon>Pseudomonadati</taxon>
        <taxon>Planctomycetota</taxon>
        <taxon>Planctomycetia</taxon>
        <taxon>Gemmatales</taxon>
        <taxon>Gemmataceae</taxon>
        <taxon>Urbifossiella</taxon>
    </lineage>
</organism>
<dbReference type="EC" id="2.7.13.3" evidence="2"/>
<feature type="compositionally biased region" description="Low complexity" evidence="9">
    <location>
        <begin position="223"/>
        <end position="232"/>
    </location>
</feature>
<dbReference type="SUPFAM" id="SSF55874">
    <property type="entry name" value="ATPase domain of HSP90 chaperone/DNA topoisomerase II/histidine kinase"/>
    <property type="match status" value="1"/>
</dbReference>
<reference evidence="11 12" key="1">
    <citation type="submission" date="2019-02" db="EMBL/GenBank/DDBJ databases">
        <title>Deep-cultivation of Planctomycetes and their phenomic and genomic characterization uncovers novel biology.</title>
        <authorList>
            <person name="Wiegand S."/>
            <person name="Jogler M."/>
            <person name="Boedeker C."/>
            <person name="Pinto D."/>
            <person name="Vollmers J."/>
            <person name="Rivas-Marin E."/>
            <person name="Kohn T."/>
            <person name="Peeters S.H."/>
            <person name="Heuer A."/>
            <person name="Rast P."/>
            <person name="Oberbeckmann S."/>
            <person name="Bunk B."/>
            <person name="Jeske O."/>
            <person name="Meyerdierks A."/>
            <person name="Storesund J.E."/>
            <person name="Kallscheuer N."/>
            <person name="Luecker S."/>
            <person name="Lage O.M."/>
            <person name="Pohl T."/>
            <person name="Merkel B.J."/>
            <person name="Hornburger P."/>
            <person name="Mueller R.-W."/>
            <person name="Bruemmer F."/>
            <person name="Labrenz M."/>
            <person name="Spormann A.M."/>
            <person name="Op den Camp H."/>
            <person name="Overmann J."/>
            <person name="Amann R."/>
            <person name="Jetten M.S.M."/>
            <person name="Mascher T."/>
            <person name="Medema M.H."/>
            <person name="Devos D.P."/>
            <person name="Kaster A.-K."/>
            <person name="Ovreas L."/>
            <person name="Rohde M."/>
            <person name="Galperin M.Y."/>
            <person name="Jogler C."/>
        </authorList>
    </citation>
    <scope>NUCLEOTIDE SEQUENCE [LARGE SCALE GENOMIC DNA]</scope>
    <source>
        <strain evidence="11 12">ETA_A1</strain>
    </source>
</reference>
<dbReference type="OrthoDB" id="9815750at2"/>
<dbReference type="InterPro" id="IPR003661">
    <property type="entry name" value="HisK_dim/P_dom"/>
</dbReference>